<feature type="chain" id="PRO_5036227100" description="Apple domain-containing protein" evidence="1">
    <location>
        <begin position="16"/>
        <end position="341"/>
    </location>
</feature>
<protein>
    <recommendedName>
        <fullName evidence="7">Apple domain-containing protein</fullName>
    </recommendedName>
</protein>
<evidence type="ECO:0000313" key="5">
    <source>
        <dbReference type="EMBL" id="CAF4090597.1"/>
    </source>
</evidence>
<keyword evidence="6" id="KW-1185">Reference proteome</keyword>
<dbReference type="EMBL" id="CAJOBA010024223">
    <property type="protein sequence ID" value="CAF3925625.1"/>
    <property type="molecule type" value="Genomic_DNA"/>
</dbReference>
<dbReference type="EMBL" id="CAJOBC010031065">
    <property type="protein sequence ID" value="CAF4090597.1"/>
    <property type="molecule type" value="Genomic_DNA"/>
</dbReference>
<evidence type="ECO:0000313" key="6">
    <source>
        <dbReference type="Proteomes" id="UP000663829"/>
    </source>
</evidence>
<dbReference type="AlphaFoldDB" id="A0A815CIB0"/>
<dbReference type="Proteomes" id="UP000681722">
    <property type="component" value="Unassembled WGS sequence"/>
</dbReference>
<accession>A0A815CIB0</accession>
<dbReference type="Proteomes" id="UP000677228">
    <property type="component" value="Unassembled WGS sequence"/>
</dbReference>
<proteinExistence type="predicted"/>
<evidence type="ECO:0000313" key="3">
    <source>
        <dbReference type="EMBL" id="CAF1287668.1"/>
    </source>
</evidence>
<organism evidence="3 6">
    <name type="scientific">Didymodactylos carnosus</name>
    <dbReference type="NCBI Taxonomy" id="1234261"/>
    <lineage>
        <taxon>Eukaryota</taxon>
        <taxon>Metazoa</taxon>
        <taxon>Spiralia</taxon>
        <taxon>Gnathifera</taxon>
        <taxon>Rotifera</taxon>
        <taxon>Eurotatoria</taxon>
        <taxon>Bdelloidea</taxon>
        <taxon>Philodinida</taxon>
        <taxon>Philodinidae</taxon>
        <taxon>Didymodactylos</taxon>
    </lineage>
</organism>
<evidence type="ECO:0000256" key="1">
    <source>
        <dbReference type="SAM" id="SignalP"/>
    </source>
</evidence>
<dbReference type="OrthoDB" id="9997829at2759"/>
<feature type="signal peptide" evidence="1">
    <location>
        <begin position="1"/>
        <end position="15"/>
    </location>
</feature>
<dbReference type="Proteomes" id="UP000663829">
    <property type="component" value="Unassembled WGS sequence"/>
</dbReference>
<sequence>MFFLIILNIAGLILCQNYRATIKLTATGLKFQPSNPIEQLGSISGIKSVLHCSAYCNKNVQCRTFGFDLLTLSCNLYEGYITTGSVVVSSPLSESSIVGGLVYESALFLNYNQTCSTAINRYLVCVGARLVCPVNTFWNGSICVNQFYGNTLCQLDIQCRGNLTLICSINSSTCVCNSTRYYWNGTLCALCTYLVCTTQLYLVENQDPTPWTSFSYSYSTFNTPVTLMLSFRNDIDYWYLDDVGVNKIGNTTNLIVNGGFETGDITGWDYTDPDGASYNGVATSADYYTGAYSYTGGESYAADFISQTFNVTIGAVYNVSYWLKVTGTDGGYSIANITIKP</sequence>
<reference evidence="3" key="1">
    <citation type="submission" date="2021-02" db="EMBL/GenBank/DDBJ databases">
        <authorList>
            <person name="Nowell W R."/>
        </authorList>
    </citation>
    <scope>NUCLEOTIDE SEQUENCE</scope>
</reference>
<evidence type="ECO:0000313" key="4">
    <source>
        <dbReference type="EMBL" id="CAF3925625.1"/>
    </source>
</evidence>
<evidence type="ECO:0000313" key="2">
    <source>
        <dbReference type="EMBL" id="CAF1136252.1"/>
    </source>
</evidence>
<dbReference type="EMBL" id="CAJNOQ010011904">
    <property type="protein sequence ID" value="CAF1287668.1"/>
    <property type="molecule type" value="Genomic_DNA"/>
</dbReference>
<comment type="caution">
    <text evidence="3">The sequence shown here is derived from an EMBL/GenBank/DDBJ whole genome shotgun (WGS) entry which is preliminary data.</text>
</comment>
<dbReference type="Gene3D" id="2.60.120.260">
    <property type="entry name" value="Galactose-binding domain-like"/>
    <property type="match status" value="1"/>
</dbReference>
<gene>
    <name evidence="3" type="ORF">GPM918_LOCUS27874</name>
    <name evidence="2" type="ORF">OVA965_LOCUS20902</name>
    <name evidence="5" type="ORF">SRO942_LOCUS28285</name>
    <name evidence="4" type="ORF">TMI583_LOCUS21423</name>
</gene>
<dbReference type="Proteomes" id="UP000682733">
    <property type="component" value="Unassembled WGS sequence"/>
</dbReference>
<dbReference type="EMBL" id="CAJNOK010011268">
    <property type="protein sequence ID" value="CAF1136252.1"/>
    <property type="molecule type" value="Genomic_DNA"/>
</dbReference>
<keyword evidence="1" id="KW-0732">Signal</keyword>
<name>A0A815CIB0_9BILA</name>
<evidence type="ECO:0008006" key="7">
    <source>
        <dbReference type="Google" id="ProtNLM"/>
    </source>
</evidence>